<protein>
    <submittedName>
        <fullName evidence="3">Uncharacterized protein</fullName>
    </submittedName>
</protein>
<reference evidence="4" key="1">
    <citation type="journal article" date="2012" name="Science">
        <title>The Paleozoic origin of enzymatic lignin decomposition reconstructed from 31 fungal genomes.</title>
        <authorList>
            <person name="Floudas D."/>
            <person name="Binder M."/>
            <person name="Riley R."/>
            <person name="Barry K."/>
            <person name="Blanchette R.A."/>
            <person name="Henrissat B."/>
            <person name="Martinez A.T."/>
            <person name="Otillar R."/>
            <person name="Spatafora J.W."/>
            <person name="Yadav J.S."/>
            <person name="Aerts A."/>
            <person name="Benoit I."/>
            <person name="Boyd A."/>
            <person name="Carlson A."/>
            <person name="Copeland A."/>
            <person name="Coutinho P.M."/>
            <person name="de Vries R.P."/>
            <person name="Ferreira P."/>
            <person name="Findley K."/>
            <person name="Foster B."/>
            <person name="Gaskell J."/>
            <person name="Glotzer D."/>
            <person name="Gorecki P."/>
            <person name="Heitman J."/>
            <person name="Hesse C."/>
            <person name="Hori C."/>
            <person name="Igarashi K."/>
            <person name="Jurgens J.A."/>
            <person name="Kallen N."/>
            <person name="Kersten P."/>
            <person name="Kohler A."/>
            <person name="Kuees U."/>
            <person name="Kumar T.K.A."/>
            <person name="Kuo A."/>
            <person name="LaButti K."/>
            <person name="Larrondo L.F."/>
            <person name="Lindquist E."/>
            <person name="Ling A."/>
            <person name="Lombard V."/>
            <person name="Lucas S."/>
            <person name="Lundell T."/>
            <person name="Martin R."/>
            <person name="McLaughlin D.J."/>
            <person name="Morgenstern I."/>
            <person name="Morin E."/>
            <person name="Murat C."/>
            <person name="Nagy L.G."/>
            <person name="Nolan M."/>
            <person name="Ohm R.A."/>
            <person name="Patyshakuliyeva A."/>
            <person name="Rokas A."/>
            <person name="Ruiz-Duenas F.J."/>
            <person name="Sabat G."/>
            <person name="Salamov A."/>
            <person name="Samejima M."/>
            <person name="Schmutz J."/>
            <person name="Slot J.C."/>
            <person name="St John F."/>
            <person name="Stenlid J."/>
            <person name="Sun H."/>
            <person name="Sun S."/>
            <person name="Syed K."/>
            <person name="Tsang A."/>
            <person name="Wiebenga A."/>
            <person name="Young D."/>
            <person name="Pisabarro A."/>
            <person name="Eastwood D.C."/>
            <person name="Martin F."/>
            <person name="Cullen D."/>
            <person name="Grigoriev I.V."/>
            <person name="Hibbett D.S."/>
        </authorList>
    </citation>
    <scope>NUCLEOTIDE SEQUENCE [LARGE SCALE GENOMIC DNA]</scope>
    <source>
        <strain evidence="4">TFB10046</strain>
    </source>
</reference>
<keyword evidence="4" id="KW-1185">Reference proteome</keyword>
<organism evidence="3 4">
    <name type="scientific">Auricularia subglabra (strain TFB-10046 / SS5)</name>
    <name type="common">White-rot fungus</name>
    <name type="synonym">Auricularia delicata (strain TFB10046)</name>
    <dbReference type="NCBI Taxonomy" id="717982"/>
    <lineage>
        <taxon>Eukaryota</taxon>
        <taxon>Fungi</taxon>
        <taxon>Dikarya</taxon>
        <taxon>Basidiomycota</taxon>
        <taxon>Agaricomycotina</taxon>
        <taxon>Agaricomycetes</taxon>
        <taxon>Auriculariales</taxon>
        <taxon>Auriculariaceae</taxon>
        <taxon>Auricularia</taxon>
    </lineage>
</organism>
<dbReference type="Proteomes" id="UP000006514">
    <property type="component" value="Unassembled WGS sequence"/>
</dbReference>
<dbReference type="PANTHER" id="PTHR38886">
    <property type="entry name" value="SESA DOMAIN-CONTAINING PROTEIN"/>
    <property type="match status" value="1"/>
</dbReference>
<dbReference type="OrthoDB" id="3271094at2759"/>
<gene>
    <name evidence="3" type="ORF">AURDEDRAFT_176305</name>
</gene>
<evidence type="ECO:0000256" key="2">
    <source>
        <dbReference type="SAM" id="SignalP"/>
    </source>
</evidence>
<accession>J0LDG9</accession>
<dbReference type="AlphaFoldDB" id="J0LDG9"/>
<keyword evidence="2" id="KW-0732">Signal</keyword>
<feature type="compositionally biased region" description="Polar residues" evidence="1">
    <location>
        <begin position="237"/>
        <end position="261"/>
    </location>
</feature>
<feature type="signal peptide" evidence="2">
    <location>
        <begin position="1"/>
        <end position="23"/>
    </location>
</feature>
<proteinExistence type="predicted"/>
<sequence>MPIAFGSFGELVTVLQLAWQLRAALSDAAGARAEIHALVIDVDIFTRALQPIRASIEQRRIALQPAVENGIAHAIATCSDTRASGGGRCWKRYWAMAAWSVLGGREEVDRLRQRLSEQVQVIHTFLFLAETSDLAALNNKVERQGETLRQLNDSLNSVHVMRKRSEIPYFIWDPLTERYYEAYARTSVSRLQELYSRTLCKRSSLRFTLKLDSHTGDLHLGDGGHVTNLEYSGYPNAQRSFSPASSGETIRTTTGKSSSASPVRGDAV</sequence>
<dbReference type="PANTHER" id="PTHR38886:SF1">
    <property type="entry name" value="NACHT-NTPASE AND P-LOOP NTPASES N-TERMINAL DOMAIN-CONTAINING PROTEIN"/>
    <property type="match status" value="1"/>
</dbReference>
<evidence type="ECO:0000313" key="4">
    <source>
        <dbReference type="Proteomes" id="UP000006514"/>
    </source>
</evidence>
<evidence type="ECO:0000256" key="1">
    <source>
        <dbReference type="SAM" id="MobiDB-lite"/>
    </source>
</evidence>
<dbReference type="EMBL" id="JH687929">
    <property type="protein sequence ID" value="EJD34670.1"/>
    <property type="molecule type" value="Genomic_DNA"/>
</dbReference>
<name>J0LDG9_AURST</name>
<feature type="chain" id="PRO_5003735848" evidence="2">
    <location>
        <begin position="24"/>
        <end position="268"/>
    </location>
</feature>
<dbReference type="KEGG" id="adl:AURDEDRAFT_176305"/>
<evidence type="ECO:0000313" key="3">
    <source>
        <dbReference type="EMBL" id="EJD34670.1"/>
    </source>
</evidence>
<dbReference type="InParanoid" id="J0LDG9"/>
<feature type="region of interest" description="Disordered" evidence="1">
    <location>
        <begin position="237"/>
        <end position="268"/>
    </location>
</feature>